<dbReference type="GO" id="GO:0003677">
    <property type="term" value="F:DNA binding"/>
    <property type="evidence" value="ECO:0007669"/>
    <property type="project" value="UniProtKB-KW"/>
</dbReference>
<dbReference type="Gene3D" id="1.10.10.10">
    <property type="entry name" value="Winged helix-like DNA-binding domain superfamily/Winged helix DNA-binding domain"/>
    <property type="match status" value="1"/>
</dbReference>
<dbReference type="InterPro" id="IPR007627">
    <property type="entry name" value="RNA_pol_sigma70_r2"/>
</dbReference>
<protein>
    <submittedName>
        <fullName evidence="8">SigE family RNA polymerase sigma factor</fullName>
    </submittedName>
</protein>
<evidence type="ECO:0000256" key="1">
    <source>
        <dbReference type="ARBA" id="ARBA00010641"/>
    </source>
</evidence>
<evidence type="ECO:0000259" key="6">
    <source>
        <dbReference type="Pfam" id="PF04542"/>
    </source>
</evidence>
<evidence type="ECO:0000256" key="2">
    <source>
        <dbReference type="ARBA" id="ARBA00023015"/>
    </source>
</evidence>
<feature type="domain" description="RNA polymerase sigma-70 region 4" evidence="7">
    <location>
        <begin position="108"/>
        <end position="157"/>
    </location>
</feature>
<dbReference type="RefSeq" id="WP_111137758.1">
    <property type="nucleotide sequence ID" value="NZ_POUB01000490.1"/>
</dbReference>
<evidence type="ECO:0000259" key="7">
    <source>
        <dbReference type="Pfam" id="PF04545"/>
    </source>
</evidence>
<keyword evidence="3" id="KW-0731">Sigma factor</keyword>
<dbReference type="EMBL" id="POUB01000490">
    <property type="protein sequence ID" value="PZF82795.1"/>
    <property type="molecule type" value="Genomic_DNA"/>
</dbReference>
<evidence type="ECO:0000313" key="8">
    <source>
        <dbReference type="EMBL" id="PZF82795.1"/>
    </source>
</evidence>
<name>A0A2W2B686_9ACTN</name>
<dbReference type="Pfam" id="PF04545">
    <property type="entry name" value="Sigma70_r4"/>
    <property type="match status" value="1"/>
</dbReference>
<dbReference type="CDD" id="cd06171">
    <property type="entry name" value="Sigma70_r4"/>
    <property type="match status" value="1"/>
</dbReference>
<dbReference type="Pfam" id="PF04542">
    <property type="entry name" value="Sigma70_r2"/>
    <property type="match status" value="1"/>
</dbReference>
<dbReference type="PANTHER" id="PTHR43133:SF50">
    <property type="entry name" value="ECF RNA POLYMERASE SIGMA FACTOR SIGM"/>
    <property type="match status" value="1"/>
</dbReference>
<keyword evidence="5" id="KW-0804">Transcription</keyword>
<dbReference type="NCBIfam" id="TIGR02937">
    <property type="entry name" value="sigma70-ECF"/>
    <property type="match status" value="1"/>
</dbReference>
<accession>A0A2W2B686</accession>
<dbReference type="NCBIfam" id="TIGR02983">
    <property type="entry name" value="SigE-fam_strep"/>
    <property type="match status" value="1"/>
</dbReference>
<dbReference type="AlphaFoldDB" id="A0A2W2B686"/>
<keyword evidence="2" id="KW-0805">Transcription regulation</keyword>
<dbReference type="GO" id="GO:0006352">
    <property type="term" value="P:DNA-templated transcription initiation"/>
    <property type="evidence" value="ECO:0007669"/>
    <property type="project" value="InterPro"/>
</dbReference>
<dbReference type="InterPro" id="IPR014325">
    <property type="entry name" value="RNA_pol_sigma-E_actinobac"/>
</dbReference>
<keyword evidence="4" id="KW-0238">DNA-binding</keyword>
<sequence>MNDEERARLARFVADRTPALMRIAYLLTGDRHEAEDLLQTALLKTALRWGSLRHDDPEGYVRTVMYREQVGTWRRLRRRHVVREQRYVSQVDPDPNEATDVRFAMRSALKRLSAMHRAVVVLRFYEDLTETQVAEVLGCSVGTVRSRTNRAIVRLRQLVPDTDSLEVLR</sequence>
<gene>
    <name evidence="8" type="ORF">C1I99_31345</name>
</gene>
<evidence type="ECO:0000256" key="3">
    <source>
        <dbReference type="ARBA" id="ARBA00023082"/>
    </source>
</evidence>
<dbReference type="InterPro" id="IPR014284">
    <property type="entry name" value="RNA_pol_sigma-70_dom"/>
</dbReference>
<dbReference type="InterPro" id="IPR039425">
    <property type="entry name" value="RNA_pol_sigma-70-like"/>
</dbReference>
<dbReference type="SUPFAM" id="SSF88946">
    <property type="entry name" value="Sigma2 domain of RNA polymerase sigma factors"/>
    <property type="match status" value="1"/>
</dbReference>
<dbReference type="InterPro" id="IPR013325">
    <property type="entry name" value="RNA_pol_sigma_r2"/>
</dbReference>
<dbReference type="OrthoDB" id="3692620at2"/>
<evidence type="ECO:0000256" key="4">
    <source>
        <dbReference type="ARBA" id="ARBA00023125"/>
    </source>
</evidence>
<dbReference type="GO" id="GO:0016987">
    <property type="term" value="F:sigma factor activity"/>
    <property type="evidence" value="ECO:0007669"/>
    <property type="project" value="UniProtKB-KW"/>
</dbReference>
<comment type="similarity">
    <text evidence="1">Belongs to the sigma-70 factor family. ECF subfamily.</text>
</comment>
<reference evidence="8 9" key="1">
    <citation type="submission" date="2018-01" db="EMBL/GenBank/DDBJ databases">
        <title>Draft genome sequence of Salinispora sp. 13K206.</title>
        <authorList>
            <person name="Sahin N."/>
            <person name="Saygin H."/>
            <person name="Ay H."/>
        </authorList>
    </citation>
    <scope>NUCLEOTIDE SEQUENCE [LARGE SCALE GENOMIC DNA]</scope>
    <source>
        <strain evidence="8 9">13K206</strain>
    </source>
</reference>
<dbReference type="Proteomes" id="UP000248749">
    <property type="component" value="Unassembled WGS sequence"/>
</dbReference>
<keyword evidence="9" id="KW-1185">Reference proteome</keyword>
<feature type="domain" description="RNA polymerase sigma-70 region 2" evidence="6">
    <location>
        <begin position="17"/>
        <end position="79"/>
    </location>
</feature>
<dbReference type="SUPFAM" id="SSF88659">
    <property type="entry name" value="Sigma3 and sigma4 domains of RNA polymerase sigma factors"/>
    <property type="match status" value="1"/>
</dbReference>
<evidence type="ECO:0000313" key="9">
    <source>
        <dbReference type="Proteomes" id="UP000248749"/>
    </source>
</evidence>
<comment type="caution">
    <text evidence="8">The sequence shown here is derived from an EMBL/GenBank/DDBJ whole genome shotgun (WGS) entry which is preliminary data.</text>
</comment>
<dbReference type="PANTHER" id="PTHR43133">
    <property type="entry name" value="RNA POLYMERASE ECF-TYPE SIGMA FACTO"/>
    <property type="match status" value="1"/>
</dbReference>
<dbReference type="InterPro" id="IPR013324">
    <property type="entry name" value="RNA_pol_sigma_r3/r4-like"/>
</dbReference>
<dbReference type="InterPro" id="IPR036388">
    <property type="entry name" value="WH-like_DNA-bd_sf"/>
</dbReference>
<proteinExistence type="inferred from homology"/>
<dbReference type="InterPro" id="IPR007630">
    <property type="entry name" value="RNA_pol_sigma70_r4"/>
</dbReference>
<evidence type="ECO:0000256" key="5">
    <source>
        <dbReference type="ARBA" id="ARBA00023163"/>
    </source>
</evidence>
<organism evidence="8 9">
    <name type="scientific">Micromonospora deserti</name>
    <dbReference type="NCBI Taxonomy" id="2070366"/>
    <lineage>
        <taxon>Bacteria</taxon>
        <taxon>Bacillati</taxon>
        <taxon>Actinomycetota</taxon>
        <taxon>Actinomycetes</taxon>
        <taxon>Micromonosporales</taxon>
        <taxon>Micromonosporaceae</taxon>
        <taxon>Micromonospora</taxon>
    </lineage>
</organism>
<dbReference type="Gene3D" id="1.10.1740.10">
    <property type="match status" value="1"/>
</dbReference>